<dbReference type="InterPro" id="IPR011527">
    <property type="entry name" value="ABC1_TM_dom"/>
</dbReference>
<dbReference type="SMART" id="SM00382">
    <property type="entry name" value="AAA"/>
    <property type="match status" value="1"/>
</dbReference>
<dbReference type="InterPro" id="IPR003593">
    <property type="entry name" value="AAA+_ATPase"/>
</dbReference>
<dbReference type="CDD" id="cd07346">
    <property type="entry name" value="ABC_6TM_exporters"/>
    <property type="match status" value="1"/>
</dbReference>
<dbReference type="Pfam" id="PF00664">
    <property type="entry name" value="ABC_membrane"/>
    <property type="match status" value="1"/>
</dbReference>
<evidence type="ECO:0000256" key="2">
    <source>
        <dbReference type="ARBA" id="ARBA00022448"/>
    </source>
</evidence>
<dbReference type="InterPro" id="IPR039421">
    <property type="entry name" value="Type_1_exporter"/>
</dbReference>
<name>A0A853A112_9ACTN</name>
<dbReference type="GO" id="GO:0015421">
    <property type="term" value="F:ABC-type oligopeptide transporter activity"/>
    <property type="evidence" value="ECO:0007669"/>
    <property type="project" value="TreeGrafter"/>
</dbReference>
<proteinExistence type="predicted"/>
<keyword evidence="5 11" id="KW-0812">Transmembrane</keyword>
<evidence type="ECO:0000256" key="4">
    <source>
        <dbReference type="ARBA" id="ARBA00022519"/>
    </source>
</evidence>
<feature type="domain" description="ABC transporter" evidence="12">
    <location>
        <begin position="377"/>
        <end position="611"/>
    </location>
</feature>
<feature type="transmembrane region" description="Helical" evidence="11">
    <location>
        <begin position="41"/>
        <end position="60"/>
    </location>
</feature>
<evidence type="ECO:0000313" key="14">
    <source>
        <dbReference type="EMBL" id="NYI07140.1"/>
    </source>
</evidence>
<dbReference type="InterPro" id="IPR003439">
    <property type="entry name" value="ABC_transporter-like_ATP-bd"/>
</dbReference>
<dbReference type="Proteomes" id="UP000567795">
    <property type="component" value="Unassembled WGS sequence"/>
</dbReference>
<dbReference type="Pfam" id="PF00005">
    <property type="entry name" value="ABC_tran"/>
    <property type="match status" value="1"/>
</dbReference>
<keyword evidence="7 14" id="KW-0067">ATP-binding</keyword>
<feature type="transmembrane region" description="Helical" evidence="11">
    <location>
        <begin position="80"/>
        <end position="100"/>
    </location>
</feature>
<dbReference type="GO" id="GO:0016887">
    <property type="term" value="F:ATP hydrolysis activity"/>
    <property type="evidence" value="ECO:0007669"/>
    <property type="project" value="InterPro"/>
</dbReference>
<dbReference type="PANTHER" id="PTHR43394">
    <property type="entry name" value="ATP-DEPENDENT PERMEASE MDL1, MITOCHONDRIAL"/>
    <property type="match status" value="1"/>
</dbReference>
<dbReference type="RefSeq" id="WP_179815610.1">
    <property type="nucleotide sequence ID" value="NZ_JACBZD010000001.1"/>
</dbReference>
<comment type="subcellular location">
    <subcellularLocation>
        <location evidence="1">Cell membrane</location>
        <topology evidence="1">Multi-pass membrane protein</topology>
    </subcellularLocation>
</comment>
<feature type="transmembrane region" description="Helical" evidence="11">
    <location>
        <begin position="268"/>
        <end position="288"/>
    </location>
</feature>
<dbReference type="PROSITE" id="PS50893">
    <property type="entry name" value="ABC_TRANSPORTER_2"/>
    <property type="match status" value="1"/>
</dbReference>
<keyword evidence="9 11" id="KW-0472">Membrane</keyword>
<dbReference type="PROSITE" id="PS50929">
    <property type="entry name" value="ABC_TM1F"/>
    <property type="match status" value="1"/>
</dbReference>
<evidence type="ECO:0000256" key="8">
    <source>
        <dbReference type="ARBA" id="ARBA00022989"/>
    </source>
</evidence>
<keyword evidence="4" id="KW-0997">Cell inner membrane</keyword>
<keyword evidence="15" id="KW-1185">Reference proteome</keyword>
<feature type="compositionally biased region" description="Low complexity" evidence="10">
    <location>
        <begin position="346"/>
        <end position="370"/>
    </location>
</feature>
<keyword evidence="8 11" id="KW-1133">Transmembrane helix</keyword>
<protein>
    <submittedName>
        <fullName evidence="14">Putative ABC transport system ATP-binding protein</fullName>
    </submittedName>
</protein>
<evidence type="ECO:0000256" key="7">
    <source>
        <dbReference type="ARBA" id="ARBA00022840"/>
    </source>
</evidence>
<evidence type="ECO:0000256" key="3">
    <source>
        <dbReference type="ARBA" id="ARBA00022475"/>
    </source>
</evidence>
<feature type="transmembrane region" description="Helical" evidence="11">
    <location>
        <begin position="184"/>
        <end position="200"/>
    </location>
</feature>
<evidence type="ECO:0000259" key="13">
    <source>
        <dbReference type="PROSITE" id="PS50929"/>
    </source>
</evidence>
<feature type="transmembrane region" description="Helical" evidence="11">
    <location>
        <begin position="159"/>
        <end position="178"/>
    </location>
</feature>
<organism evidence="14 15">
    <name type="scientific">Allostreptomyces psammosilenae</name>
    <dbReference type="NCBI Taxonomy" id="1892865"/>
    <lineage>
        <taxon>Bacteria</taxon>
        <taxon>Bacillati</taxon>
        <taxon>Actinomycetota</taxon>
        <taxon>Actinomycetes</taxon>
        <taxon>Kitasatosporales</taxon>
        <taxon>Streptomycetaceae</taxon>
        <taxon>Allostreptomyces</taxon>
    </lineage>
</organism>
<accession>A0A853A112</accession>
<evidence type="ECO:0000259" key="12">
    <source>
        <dbReference type="PROSITE" id="PS50893"/>
    </source>
</evidence>
<evidence type="ECO:0000256" key="10">
    <source>
        <dbReference type="SAM" id="MobiDB-lite"/>
    </source>
</evidence>
<dbReference type="SUPFAM" id="SSF90123">
    <property type="entry name" value="ABC transporter transmembrane region"/>
    <property type="match status" value="1"/>
</dbReference>
<dbReference type="GO" id="GO:0005524">
    <property type="term" value="F:ATP binding"/>
    <property type="evidence" value="ECO:0007669"/>
    <property type="project" value="UniProtKB-KW"/>
</dbReference>
<keyword evidence="2" id="KW-0813">Transport</keyword>
<comment type="caution">
    <text evidence="14">The sequence shown here is derived from an EMBL/GenBank/DDBJ whole genome shotgun (WGS) entry which is preliminary data.</text>
</comment>
<feature type="region of interest" description="Disordered" evidence="10">
    <location>
        <begin position="343"/>
        <end position="370"/>
    </location>
</feature>
<dbReference type="Gene3D" id="3.40.50.300">
    <property type="entry name" value="P-loop containing nucleotide triphosphate hydrolases"/>
    <property type="match status" value="1"/>
</dbReference>
<dbReference type="Gene3D" id="1.20.1560.10">
    <property type="entry name" value="ABC transporter type 1, transmembrane domain"/>
    <property type="match status" value="1"/>
</dbReference>
<dbReference type="InterPro" id="IPR036640">
    <property type="entry name" value="ABC1_TM_sf"/>
</dbReference>
<dbReference type="SUPFAM" id="SSF52540">
    <property type="entry name" value="P-loop containing nucleoside triphosphate hydrolases"/>
    <property type="match status" value="1"/>
</dbReference>
<dbReference type="InterPro" id="IPR027417">
    <property type="entry name" value="P-loop_NTPase"/>
</dbReference>
<dbReference type="GO" id="GO:0005886">
    <property type="term" value="C:plasma membrane"/>
    <property type="evidence" value="ECO:0007669"/>
    <property type="project" value="UniProtKB-SubCell"/>
</dbReference>
<dbReference type="EMBL" id="JACBZD010000001">
    <property type="protein sequence ID" value="NYI07140.1"/>
    <property type="molecule type" value="Genomic_DNA"/>
</dbReference>
<evidence type="ECO:0000256" key="1">
    <source>
        <dbReference type="ARBA" id="ARBA00004651"/>
    </source>
</evidence>
<gene>
    <name evidence="14" type="ORF">FHU37_004083</name>
</gene>
<dbReference type="PANTHER" id="PTHR43394:SF1">
    <property type="entry name" value="ATP-BINDING CASSETTE SUB-FAMILY B MEMBER 10, MITOCHONDRIAL"/>
    <property type="match status" value="1"/>
</dbReference>
<feature type="region of interest" description="Disordered" evidence="10">
    <location>
        <begin position="1"/>
        <end position="20"/>
    </location>
</feature>
<evidence type="ECO:0000256" key="5">
    <source>
        <dbReference type="ARBA" id="ARBA00022692"/>
    </source>
</evidence>
<dbReference type="FunFam" id="3.40.50.300:FF:001001">
    <property type="entry name" value="Multidrug ABC transporter ATP-binding protein"/>
    <property type="match status" value="1"/>
</dbReference>
<sequence>MSVHTAPTRPHGADQRPPESGWATLRRALGHTPEFTQGLPLTLLLALLATVGRIVVPVAVQQTIDNGIAGAGGPDLDTVRAMVALATGAVVLTAVATWWMNLRLYRSSERGLASLRTRAFRHIHDLSVLHQAAHMRGSLVSRVTGDVDTVSRFVQQGGVILVISVGQVAAATAIMLVYSWQLTLWVWFCFLPLVLLLRTNQRRLATAYAAVRERVGAILATVSEAVVGAAAVRAHAIERRTLERADAAIDAHLAAQDAAQRRAVSVSILTEVVAGVAIGGVLVAGTLLGVDGGISLGGLVAFLFLVSLFVTPVQSGVELLTETQNALAGWRRVLQIMDTEPDVSDPARASGGAAARASGAPAGRPGGTPLPAGPLSLRFEGVGFAYPGGATALRELDLEIPAGRRIAVVGETGSGKTTFAKLLTRLMDPTSGRILLGGVPLPEVSFAELRGRVVMVPQDGFLFDSTIAGNVRYGRPDATDEEIRQAAAELGLADWLDGLPHGVRTPVGQRGESLSAGERQLVALLRAHVAGPELLLLDEATSAVDPATETRLTGALERLAGGRTAITIAHRLSTARAADEVLVFDSGRLVERGPHAELVGIEGGVYARLHASWIAQRRPVG</sequence>
<dbReference type="AlphaFoldDB" id="A0A853A112"/>
<evidence type="ECO:0000256" key="9">
    <source>
        <dbReference type="ARBA" id="ARBA00023136"/>
    </source>
</evidence>
<evidence type="ECO:0000313" key="15">
    <source>
        <dbReference type="Proteomes" id="UP000567795"/>
    </source>
</evidence>
<evidence type="ECO:0000256" key="11">
    <source>
        <dbReference type="SAM" id="Phobius"/>
    </source>
</evidence>
<reference evidence="14 15" key="1">
    <citation type="submission" date="2020-07" db="EMBL/GenBank/DDBJ databases">
        <title>Sequencing the genomes of 1000 actinobacteria strains.</title>
        <authorList>
            <person name="Klenk H.-P."/>
        </authorList>
    </citation>
    <scope>NUCLEOTIDE SEQUENCE [LARGE SCALE GENOMIC DNA]</scope>
    <source>
        <strain evidence="14 15">DSM 42178</strain>
    </source>
</reference>
<keyword evidence="6" id="KW-0547">Nucleotide-binding</keyword>
<feature type="transmembrane region" description="Helical" evidence="11">
    <location>
        <begin position="294"/>
        <end position="313"/>
    </location>
</feature>
<feature type="domain" description="ABC transmembrane type-1" evidence="13">
    <location>
        <begin position="41"/>
        <end position="325"/>
    </location>
</feature>
<evidence type="ECO:0000256" key="6">
    <source>
        <dbReference type="ARBA" id="ARBA00022741"/>
    </source>
</evidence>
<keyword evidence="3" id="KW-1003">Cell membrane</keyword>